<proteinExistence type="predicted"/>
<sequence>MVFCNVSSVSMFFNSLSMNSIFNDIKSREHLFIIPANLVLNSSFCAKRVGCKFTLKPLGIRCTCKYSVSVSPCSCNSICFLLIASYLRRHAVIDGVARKSLDPPNMPEILAKSFSV</sequence>
<dbReference type="EMBL" id="CM004466">
    <property type="protein sequence ID" value="OCU00278.1"/>
    <property type="molecule type" value="Genomic_DNA"/>
</dbReference>
<gene>
    <name evidence="1" type="ORF">XELAEV_18006044mg</name>
</gene>
<dbReference type="AlphaFoldDB" id="A0A974I378"/>
<evidence type="ECO:0000313" key="1">
    <source>
        <dbReference type="EMBL" id="OCU00278.1"/>
    </source>
</evidence>
<organism evidence="1 2">
    <name type="scientific">Xenopus laevis</name>
    <name type="common">African clawed frog</name>
    <dbReference type="NCBI Taxonomy" id="8355"/>
    <lineage>
        <taxon>Eukaryota</taxon>
        <taxon>Metazoa</taxon>
        <taxon>Chordata</taxon>
        <taxon>Craniata</taxon>
        <taxon>Vertebrata</taxon>
        <taxon>Euteleostomi</taxon>
        <taxon>Amphibia</taxon>
        <taxon>Batrachia</taxon>
        <taxon>Anura</taxon>
        <taxon>Pipoidea</taxon>
        <taxon>Pipidae</taxon>
        <taxon>Xenopodinae</taxon>
        <taxon>Xenopus</taxon>
        <taxon>Xenopus</taxon>
    </lineage>
</organism>
<dbReference type="Proteomes" id="UP000694892">
    <property type="component" value="Chromosome 1L"/>
</dbReference>
<reference evidence="2" key="1">
    <citation type="journal article" date="2016" name="Nature">
        <title>Genome evolution in the allotetraploid frog Xenopus laevis.</title>
        <authorList>
            <person name="Session A.M."/>
            <person name="Uno Y."/>
            <person name="Kwon T."/>
            <person name="Chapman J.A."/>
            <person name="Toyoda A."/>
            <person name="Takahashi S."/>
            <person name="Fukui A."/>
            <person name="Hikosaka A."/>
            <person name="Suzuki A."/>
            <person name="Kondo M."/>
            <person name="van Heeringen S.J."/>
            <person name="Quigley I."/>
            <person name="Heinz S."/>
            <person name="Ogino H."/>
            <person name="Ochi H."/>
            <person name="Hellsten U."/>
            <person name="Lyons J.B."/>
            <person name="Simakov O."/>
            <person name="Putnam N."/>
            <person name="Stites J."/>
            <person name="Kuroki Y."/>
            <person name="Tanaka T."/>
            <person name="Michiue T."/>
            <person name="Watanabe M."/>
            <person name="Bogdanovic O."/>
            <person name="Lister R."/>
            <person name="Georgiou G."/>
            <person name="Paranjpe S.S."/>
            <person name="van Kruijsbergen I."/>
            <person name="Shu S."/>
            <person name="Carlson J."/>
            <person name="Kinoshita T."/>
            <person name="Ohta Y."/>
            <person name="Mawaribuchi S."/>
            <person name="Jenkins J."/>
            <person name="Grimwood J."/>
            <person name="Schmutz J."/>
            <person name="Mitros T."/>
            <person name="Mozaffari S.V."/>
            <person name="Suzuki Y."/>
            <person name="Haramoto Y."/>
            <person name="Yamamoto T.S."/>
            <person name="Takagi C."/>
            <person name="Heald R."/>
            <person name="Miller K."/>
            <person name="Haudenschild C."/>
            <person name="Kitzman J."/>
            <person name="Nakayama T."/>
            <person name="Izutsu Y."/>
            <person name="Robert J."/>
            <person name="Fortriede J."/>
            <person name="Burns K."/>
            <person name="Lotay V."/>
            <person name="Karimi K."/>
            <person name="Yasuoka Y."/>
            <person name="Dichmann D.S."/>
            <person name="Flajnik M.F."/>
            <person name="Houston D.W."/>
            <person name="Shendure J."/>
            <person name="DuPasquier L."/>
            <person name="Vize P.D."/>
            <person name="Zorn A.M."/>
            <person name="Ito M."/>
            <person name="Marcotte E.M."/>
            <person name="Wallingford J.B."/>
            <person name="Ito Y."/>
            <person name="Asashima M."/>
            <person name="Ueno N."/>
            <person name="Matsuda Y."/>
            <person name="Veenstra G.J."/>
            <person name="Fujiyama A."/>
            <person name="Harland R.M."/>
            <person name="Taira M."/>
            <person name="Rokhsar D.S."/>
        </authorList>
    </citation>
    <scope>NUCLEOTIDE SEQUENCE [LARGE SCALE GENOMIC DNA]</scope>
    <source>
        <strain evidence="2">J</strain>
    </source>
</reference>
<name>A0A974I378_XENLA</name>
<evidence type="ECO:0000313" key="2">
    <source>
        <dbReference type="Proteomes" id="UP000694892"/>
    </source>
</evidence>
<protein>
    <submittedName>
        <fullName evidence="1">Uncharacterized protein</fullName>
    </submittedName>
</protein>
<accession>A0A974I378</accession>